<accession>A0A1D2MCX4</accession>
<dbReference type="PROSITE" id="PS00028">
    <property type="entry name" value="ZINC_FINGER_C2H2_1"/>
    <property type="match status" value="11"/>
</dbReference>
<feature type="region of interest" description="Disordered" evidence="6">
    <location>
        <begin position="392"/>
        <end position="415"/>
    </location>
</feature>
<sequence length="879" mass="102051">MNQSHDDDDCQLLGLVLDSDLLAMHFWSEFEDTSMPTLIPSWNSKFSIKTDEVQVDSPSPFIKLLKFAQNYLGISTAGTIIEQLEGVVNDDHPGKLGKKDEVFCEKCDVAVVNPICQIYVQLLSLRLRLSWELDHLGGLLHSSKKGVNGGKGLRMLLGSLSRREGVLALPKVHLERLNDLPLLSKSEPVFFAEDDDFHDEFFDAGDVDCDEKDDPTFQPEEPPMEPMEIEMPPEKQLKRRRIRRARSTKTRDGQNWKCEHCRKVFLNENRFQTHQLCHHKPLSCHFCELTCNGTNSLEAHVGSEHPQEQLRLACPRCSKTYPSTVRLAQHIARFHYETRYKCFHCDFSTHTRYLFDKHLSSAHPGDDHNNPFSCKECGVSFHSGMGLGGHNARVHADKKPKPESALPKKKRDCGTGPEWQCEICGELTTNKRKHLQEHQKKSTEGKSLQCCFCHRKFSLQICLDNHLKTFHWKRLSEKGYFSCEVEECKEQFKTVLDLNSHLKTHCESDLHLCACGFGFIEENLLKLHSLLHIEPLKKAKKRYWTCPEADCEKRLQSAGLLQHHYNFDHGIRCSNWDYMKCQECSEKFGSKHQLNYHHRLTHLPRKCSVCELDLIGMKVYNEHMNVFHSEAFSCTVPTCGKRFNTEESFQTHLRSHQQPKPEKMTEELKTSEERVCQHCGKTMANKKRLQKHIKLVHQKEPHMCPHCGKVYSAKIYLSNHIIRYHPEQCEQGFKLAFQCTHCPEKFRWKSVLNRHLYKAHPDKELVDGLLECPVCKLRMESGREGLMKRHMEKHMPKEERRSLSHICHVCGREFLAIENYNSHIVTHEENQTESTLRCPICQRPFYYKHRLKTHLKTHREREAINEPVNNEGGMSPAVC</sequence>
<dbReference type="OMA" id="SCEVEEC"/>
<gene>
    <name evidence="8" type="ORF">Ocin01_15835</name>
</gene>
<dbReference type="OrthoDB" id="5803930at2759"/>
<dbReference type="Pfam" id="PF13912">
    <property type="entry name" value="zf-C2H2_6"/>
    <property type="match status" value="1"/>
</dbReference>
<protein>
    <submittedName>
        <fullName evidence="8">Putative zinc finger protein</fullName>
    </submittedName>
</protein>
<feature type="domain" description="C2H2-type" evidence="7">
    <location>
        <begin position="312"/>
        <end position="340"/>
    </location>
</feature>
<comment type="caution">
    <text evidence="8">The sequence shown here is derived from an EMBL/GenBank/DDBJ whole genome shotgun (WGS) entry which is preliminary data.</text>
</comment>
<feature type="domain" description="C2H2-type" evidence="7">
    <location>
        <begin position="481"/>
        <end position="510"/>
    </location>
</feature>
<feature type="domain" description="C2H2-type" evidence="7">
    <location>
        <begin position="632"/>
        <end position="661"/>
    </location>
</feature>
<evidence type="ECO:0000256" key="4">
    <source>
        <dbReference type="ARBA" id="ARBA00022833"/>
    </source>
</evidence>
<organism evidence="8 9">
    <name type="scientific">Orchesella cincta</name>
    <name type="common">Springtail</name>
    <name type="synonym">Podura cincta</name>
    <dbReference type="NCBI Taxonomy" id="48709"/>
    <lineage>
        <taxon>Eukaryota</taxon>
        <taxon>Metazoa</taxon>
        <taxon>Ecdysozoa</taxon>
        <taxon>Arthropoda</taxon>
        <taxon>Hexapoda</taxon>
        <taxon>Collembola</taxon>
        <taxon>Entomobryomorpha</taxon>
        <taxon>Entomobryoidea</taxon>
        <taxon>Orchesellidae</taxon>
        <taxon>Orchesellinae</taxon>
        <taxon>Orchesella</taxon>
    </lineage>
</organism>
<feature type="domain" description="C2H2-type" evidence="7">
    <location>
        <begin position="836"/>
        <end position="863"/>
    </location>
</feature>
<evidence type="ECO:0000256" key="1">
    <source>
        <dbReference type="ARBA" id="ARBA00022723"/>
    </source>
</evidence>
<dbReference type="InterPro" id="IPR013087">
    <property type="entry name" value="Znf_C2H2_type"/>
</dbReference>
<dbReference type="EMBL" id="LJIJ01001770">
    <property type="protein sequence ID" value="ODM90848.1"/>
    <property type="molecule type" value="Genomic_DNA"/>
</dbReference>
<dbReference type="Gene3D" id="3.30.160.60">
    <property type="entry name" value="Classic Zinc Finger"/>
    <property type="match status" value="8"/>
</dbReference>
<evidence type="ECO:0000256" key="3">
    <source>
        <dbReference type="ARBA" id="ARBA00022771"/>
    </source>
</evidence>
<feature type="domain" description="C2H2-type" evidence="7">
    <location>
        <begin position="702"/>
        <end position="730"/>
    </location>
</feature>
<evidence type="ECO:0000259" key="7">
    <source>
        <dbReference type="PROSITE" id="PS50157"/>
    </source>
</evidence>
<name>A0A1D2MCX4_ORCCI</name>
<feature type="domain" description="C2H2-type" evidence="7">
    <location>
        <begin position="674"/>
        <end position="702"/>
    </location>
</feature>
<feature type="domain" description="C2H2-type" evidence="7">
    <location>
        <begin position="256"/>
        <end position="278"/>
    </location>
</feature>
<dbReference type="AlphaFoldDB" id="A0A1D2MCX4"/>
<proteinExistence type="predicted"/>
<dbReference type="SUPFAM" id="SSF57667">
    <property type="entry name" value="beta-beta-alpha zinc fingers"/>
    <property type="match status" value="3"/>
</dbReference>
<dbReference type="PANTHER" id="PTHR24379:SF121">
    <property type="entry name" value="C2H2-TYPE DOMAIN-CONTAINING PROTEIN"/>
    <property type="match status" value="1"/>
</dbReference>
<dbReference type="PANTHER" id="PTHR24379">
    <property type="entry name" value="KRAB AND ZINC FINGER DOMAIN-CONTAINING"/>
    <property type="match status" value="1"/>
</dbReference>
<dbReference type="PROSITE" id="PS50157">
    <property type="entry name" value="ZINC_FINGER_C2H2_2"/>
    <property type="match status" value="11"/>
</dbReference>
<evidence type="ECO:0000256" key="2">
    <source>
        <dbReference type="ARBA" id="ARBA00022737"/>
    </source>
</evidence>
<keyword evidence="2" id="KW-0677">Repeat</keyword>
<feature type="domain" description="C2H2-type" evidence="7">
    <location>
        <begin position="372"/>
        <end position="400"/>
    </location>
</feature>
<dbReference type="SMART" id="SM00355">
    <property type="entry name" value="ZnF_C2H2"/>
    <property type="match status" value="18"/>
</dbReference>
<evidence type="ECO:0000256" key="5">
    <source>
        <dbReference type="PROSITE-ProRule" id="PRU00042"/>
    </source>
</evidence>
<evidence type="ECO:0000313" key="8">
    <source>
        <dbReference type="EMBL" id="ODM90848.1"/>
    </source>
</evidence>
<dbReference type="STRING" id="48709.A0A1D2MCX4"/>
<dbReference type="InterPro" id="IPR036236">
    <property type="entry name" value="Znf_C2H2_sf"/>
</dbReference>
<keyword evidence="4" id="KW-0862">Zinc</keyword>
<feature type="domain" description="C2H2-type" evidence="7">
    <location>
        <begin position="579"/>
        <end position="607"/>
    </location>
</feature>
<evidence type="ECO:0000256" key="6">
    <source>
        <dbReference type="SAM" id="MobiDB-lite"/>
    </source>
</evidence>
<dbReference type="Pfam" id="PF00096">
    <property type="entry name" value="zf-C2H2"/>
    <property type="match status" value="2"/>
</dbReference>
<keyword evidence="3 5" id="KW-0863">Zinc-finger</keyword>
<feature type="domain" description="C2H2-type" evidence="7">
    <location>
        <begin position="737"/>
        <end position="765"/>
    </location>
</feature>
<dbReference type="Proteomes" id="UP000094527">
    <property type="component" value="Unassembled WGS sequence"/>
</dbReference>
<keyword evidence="1" id="KW-0479">Metal-binding</keyword>
<feature type="domain" description="C2H2-type" evidence="7">
    <location>
        <begin position="805"/>
        <end position="832"/>
    </location>
</feature>
<reference evidence="8 9" key="1">
    <citation type="journal article" date="2016" name="Genome Biol. Evol.">
        <title>Gene Family Evolution Reflects Adaptation to Soil Environmental Stressors in the Genome of the Collembolan Orchesella cincta.</title>
        <authorList>
            <person name="Faddeeva-Vakhrusheva A."/>
            <person name="Derks M.F."/>
            <person name="Anvar S.Y."/>
            <person name="Agamennone V."/>
            <person name="Suring W."/>
            <person name="Smit S."/>
            <person name="van Straalen N.M."/>
            <person name="Roelofs D."/>
        </authorList>
    </citation>
    <scope>NUCLEOTIDE SEQUENCE [LARGE SCALE GENOMIC DNA]</scope>
    <source>
        <tissue evidence="8">Mixed pool</tissue>
    </source>
</reference>
<keyword evidence="9" id="KW-1185">Reference proteome</keyword>
<evidence type="ECO:0000313" key="9">
    <source>
        <dbReference type="Proteomes" id="UP000094527"/>
    </source>
</evidence>
<dbReference type="GO" id="GO:0008270">
    <property type="term" value="F:zinc ion binding"/>
    <property type="evidence" value="ECO:0007669"/>
    <property type="project" value="UniProtKB-KW"/>
</dbReference>